<organism evidence="2 3">
    <name type="scientific">Cherax quadricarinatus</name>
    <name type="common">Australian red claw crayfish</name>
    <dbReference type="NCBI Taxonomy" id="27406"/>
    <lineage>
        <taxon>Eukaryota</taxon>
        <taxon>Metazoa</taxon>
        <taxon>Ecdysozoa</taxon>
        <taxon>Arthropoda</taxon>
        <taxon>Crustacea</taxon>
        <taxon>Multicrustacea</taxon>
        <taxon>Malacostraca</taxon>
        <taxon>Eumalacostraca</taxon>
        <taxon>Eucarida</taxon>
        <taxon>Decapoda</taxon>
        <taxon>Pleocyemata</taxon>
        <taxon>Astacidea</taxon>
        <taxon>Parastacoidea</taxon>
        <taxon>Parastacidae</taxon>
        <taxon>Cherax</taxon>
    </lineage>
</organism>
<protein>
    <submittedName>
        <fullName evidence="2">Uncharacterized protein</fullName>
    </submittedName>
</protein>
<evidence type="ECO:0000313" key="2">
    <source>
        <dbReference type="EMBL" id="KAK8754310.1"/>
    </source>
</evidence>
<evidence type="ECO:0000313" key="3">
    <source>
        <dbReference type="Proteomes" id="UP001445076"/>
    </source>
</evidence>
<feature type="chain" id="PRO_5043486175" evidence="1">
    <location>
        <begin position="22"/>
        <end position="110"/>
    </location>
</feature>
<keyword evidence="1" id="KW-0732">Signal</keyword>
<comment type="caution">
    <text evidence="2">The sequence shown here is derived from an EMBL/GenBank/DDBJ whole genome shotgun (WGS) entry which is preliminary data.</text>
</comment>
<dbReference type="Proteomes" id="UP001445076">
    <property type="component" value="Unassembled WGS sequence"/>
</dbReference>
<evidence type="ECO:0000256" key="1">
    <source>
        <dbReference type="SAM" id="SignalP"/>
    </source>
</evidence>
<gene>
    <name evidence="2" type="ORF">OTU49_015540</name>
</gene>
<sequence length="110" mass="12136">MTSKIEGPRMLQLLTVAMVLAAVPVLTAPGAARSQHQVQDILGNLIRVPFLPCIRKCEVRLPNGSCRLDIPCVDRNIMISRIIVPPCYGRCVVSIYNGNCAIDYNCLRQV</sequence>
<name>A0AAW0YG74_CHEQU</name>
<proteinExistence type="predicted"/>
<feature type="signal peptide" evidence="1">
    <location>
        <begin position="1"/>
        <end position="21"/>
    </location>
</feature>
<dbReference type="AlphaFoldDB" id="A0AAW0YG74"/>
<keyword evidence="3" id="KW-1185">Reference proteome</keyword>
<dbReference type="EMBL" id="JARKIK010000001">
    <property type="protein sequence ID" value="KAK8754310.1"/>
    <property type="molecule type" value="Genomic_DNA"/>
</dbReference>
<reference evidence="2 3" key="1">
    <citation type="journal article" date="2024" name="BMC Genomics">
        <title>Genome assembly of redclaw crayfish (Cherax quadricarinatus) provides insights into its immune adaptation and hypoxia tolerance.</title>
        <authorList>
            <person name="Liu Z."/>
            <person name="Zheng J."/>
            <person name="Li H."/>
            <person name="Fang K."/>
            <person name="Wang S."/>
            <person name="He J."/>
            <person name="Zhou D."/>
            <person name="Weng S."/>
            <person name="Chi M."/>
            <person name="Gu Z."/>
            <person name="He J."/>
            <person name="Li F."/>
            <person name="Wang M."/>
        </authorList>
    </citation>
    <scope>NUCLEOTIDE SEQUENCE [LARGE SCALE GENOMIC DNA]</scope>
    <source>
        <strain evidence="2">ZL_2023a</strain>
    </source>
</reference>
<accession>A0AAW0YG74</accession>